<organism evidence="1 2">
    <name type="scientific">Exilibacterium tricleocarpae</name>
    <dbReference type="NCBI Taxonomy" id="2591008"/>
    <lineage>
        <taxon>Bacteria</taxon>
        <taxon>Pseudomonadati</taxon>
        <taxon>Pseudomonadota</taxon>
        <taxon>Gammaproteobacteria</taxon>
        <taxon>Cellvibrionales</taxon>
        <taxon>Cellvibrionaceae</taxon>
        <taxon>Exilibacterium</taxon>
    </lineage>
</organism>
<evidence type="ECO:0008006" key="3">
    <source>
        <dbReference type="Google" id="ProtNLM"/>
    </source>
</evidence>
<accession>A0A545U6U0</accession>
<proteinExistence type="predicted"/>
<keyword evidence="2" id="KW-1185">Reference proteome</keyword>
<dbReference type="EMBL" id="VHSG01000004">
    <property type="protein sequence ID" value="TQV85185.1"/>
    <property type="molecule type" value="Genomic_DNA"/>
</dbReference>
<gene>
    <name evidence="1" type="ORF">FKG94_03070</name>
</gene>
<comment type="caution">
    <text evidence="1">The sequence shown here is derived from an EMBL/GenBank/DDBJ whole genome shotgun (WGS) entry which is preliminary data.</text>
</comment>
<evidence type="ECO:0000313" key="2">
    <source>
        <dbReference type="Proteomes" id="UP000319732"/>
    </source>
</evidence>
<dbReference type="RefSeq" id="WP_142902732.1">
    <property type="nucleotide sequence ID" value="NZ_ML660088.1"/>
</dbReference>
<reference evidence="1 2" key="1">
    <citation type="submission" date="2019-06" db="EMBL/GenBank/DDBJ databases">
        <title>Whole genome sequence for Cellvibrionaceae sp. R142.</title>
        <authorList>
            <person name="Wang G."/>
        </authorList>
    </citation>
    <scope>NUCLEOTIDE SEQUENCE [LARGE SCALE GENOMIC DNA]</scope>
    <source>
        <strain evidence="1 2">R142</strain>
    </source>
</reference>
<dbReference type="OrthoDB" id="5917852at2"/>
<dbReference type="AlphaFoldDB" id="A0A545U6U0"/>
<name>A0A545U6U0_9GAMM</name>
<protein>
    <recommendedName>
        <fullName evidence="3">Tip attachment protein J domain-containing protein</fullName>
    </recommendedName>
</protein>
<sequence length="818" mass="89238">MTAFFIALIKQIALAAIIARLARPRGPEGQEPATLEDFNLPTVSQSRHIPLTVGNSKTSGPNILDAGNLRVQKVKKKSGNFITGRIKSTIAERYFLDIVAGIGYGPGELYEIWLGDFKIWDYVADNGGVALTAFTRFFIDKPLLFGDKVNGGVRGWVRFYPGNPVQSSDSYAESRLSSRQPGYPFLAYCVFEDFWFGNTRTFRGLSFRYGHFPNPFAAVDHKIGQDANPAYVLYNLWKHPAYGADIRALPDQVSVQAVAARLLTEGFGMARTWQEGQGAALEQECLDLIDGMRYTDPRTRTIKLRVIREDDLVGELPVLTQDNLVGEPELTQPSITGVATDLSLKYTDREADKPVTVRLPNTANRANLGRRILEQLDFPACSRGDLAQKLLTREGKRQFQPLYSGTLTLDRTPWDWEPGKPFVFSDSRLGLTGLVLRVGAIDPGRITDAQPVVRMTVIEDKFSFGQFVFDVAPSPVPAPIGQLPIDVDDLVIMELPVFLIGDQPAHALAVLVVAPVSDGVHYALEVNSGSDWRELDDTADFVDAYSLLAAGPGATTLVVSGQLLADTVSATEVLQERYNLALLTSGELVGFLSATYDSVLDQTTLGGVERGLIDTSPAPVLADDSLYLLDNSFVIEEAFAVAQVLDLRLLPVTSRGQLDPASATPRNVVIAGRHDKPLPPANVQINAGYFPAVAASPTTVSWAYRTAAGHAAGIVSWFVGEGAIGSGDSYRIRFYGENDVLVRDVAGLIVSSYTYLEADEQAESGLASPAVPAPVPRINDRLRITLTTENGLLSSHTLFNHTIERRGWGMRWGAHWGN</sequence>
<evidence type="ECO:0000313" key="1">
    <source>
        <dbReference type="EMBL" id="TQV85185.1"/>
    </source>
</evidence>
<dbReference type="Proteomes" id="UP000319732">
    <property type="component" value="Unassembled WGS sequence"/>
</dbReference>